<gene>
    <name evidence="1" type="ORF">V6N11_067553</name>
</gene>
<evidence type="ECO:0000313" key="2">
    <source>
        <dbReference type="Proteomes" id="UP001396334"/>
    </source>
</evidence>
<reference evidence="1 2" key="1">
    <citation type="journal article" date="2024" name="G3 (Bethesda)">
        <title>Genome assembly of Hibiscus sabdariffa L. provides insights into metabolisms of medicinal natural products.</title>
        <authorList>
            <person name="Kim T."/>
        </authorList>
    </citation>
    <scope>NUCLEOTIDE SEQUENCE [LARGE SCALE GENOMIC DNA]</scope>
    <source>
        <strain evidence="1">TK-2024</strain>
        <tissue evidence="1">Old leaves</tissue>
    </source>
</reference>
<keyword evidence="2" id="KW-1185">Reference proteome</keyword>
<proteinExistence type="predicted"/>
<sequence>MHLRAEAKRYTRCARLHSLLPEASKATPLVTKEKRAPRLRKASVFASRITLRLQRPFAPQSASRLLKPSSRVPIR</sequence>
<dbReference type="Proteomes" id="UP001396334">
    <property type="component" value="Unassembled WGS sequence"/>
</dbReference>
<name>A0ABR2SR75_9ROSI</name>
<dbReference type="EMBL" id="JBBPBN010000012">
    <property type="protein sequence ID" value="KAK9027730.1"/>
    <property type="molecule type" value="Genomic_DNA"/>
</dbReference>
<evidence type="ECO:0000313" key="1">
    <source>
        <dbReference type="EMBL" id="KAK9027730.1"/>
    </source>
</evidence>
<protein>
    <submittedName>
        <fullName evidence="1">Uncharacterized protein</fullName>
    </submittedName>
</protein>
<organism evidence="1 2">
    <name type="scientific">Hibiscus sabdariffa</name>
    <name type="common">roselle</name>
    <dbReference type="NCBI Taxonomy" id="183260"/>
    <lineage>
        <taxon>Eukaryota</taxon>
        <taxon>Viridiplantae</taxon>
        <taxon>Streptophyta</taxon>
        <taxon>Embryophyta</taxon>
        <taxon>Tracheophyta</taxon>
        <taxon>Spermatophyta</taxon>
        <taxon>Magnoliopsida</taxon>
        <taxon>eudicotyledons</taxon>
        <taxon>Gunneridae</taxon>
        <taxon>Pentapetalae</taxon>
        <taxon>rosids</taxon>
        <taxon>malvids</taxon>
        <taxon>Malvales</taxon>
        <taxon>Malvaceae</taxon>
        <taxon>Malvoideae</taxon>
        <taxon>Hibiscus</taxon>
    </lineage>
</organism>
<accession>A0ABR2SR75</accession>
<comment type="caution">
    <text evidence="1">The sequence shown here is derived from an EMBL/GenBank/DDBJ whole genome shotgun (WGS) entry which is preliminary data.</text>
</comment>